<dbReference type="Gene3D" id="3.90.226.10">
    <property type="entry name" value="2-enoyl-CoA Hydratase, Chain A, domain 1"/>
    <property type="match status" value="1"/>
</dbReference>
<protein>
    <recommendedName>
        <fullName evidence="2">3-hydroxyisobutyryl-CoA hydrolase</fullName>
        <ecNumber evidence="2">3.1.2.4</ecNumber>
    </recommendedName>
</protein>
<keyword evidence="6" id="KW-1185">Reference proteome</keyword>
<dbReference type="PANTHER" id="PTHR43176">
    <property type="entry name" value="3-HYDROXYISOBUTYRYL-COA HYDROLASE-RELATED"/>
    <property type="match status" value="1"/>
</dbReference>
<dbReference type="EC" id="3.1.2.4" evidence="2"/>
<evidence type="ECO:0000256" key="1">
    <source>
        <dbReference type="ARBA" id="ARBA00001709"/>
    </source>
</evidence>
<comment type="caution">
    <text evidence="5">The sequence shown here is derived from an EMBL/GenBank/DDBJ whole genome shotgun (WGS) entry which is preliminary data.</text>
</comment>
<proteinExistence type="predicted"/>
<dbReference type="InterPro" id="IPR029045">
    <property type="entry name" value="ClpP/crotonase-like_dom_sf"/>
</dbReference>
<accession>A0A2U1SVE8</accession>
<dbReference type="GO" id="GO:0003860">
    <property type="term" value="F:3-hydroxyisobutyryl-CoA hydrolase activity"/>
    <property type="evidence" value="ECO:0007669"/>
    <property type="project" value="UniProtKB-EC"/>
</dbReference>
<evidence type="ECO:0000256" key="2">
    <source>
        <dbReference type="ARBA" id="ARBA00011915"/>
    </source>
</evidence>
<dbReference type="NCBIfam" id="NF004127">
    <property type="entry name" value="PRK05617.1"/>
    <property type="match status" value="1"/>
</dbReference>
<gene>
    <name evidence="5" type="ORF">C5689_00230</name>
</gene>
<dbReference type="GO" id="GO:0005829">
    <property type="term" value="C:cytosol"/>
    <property type="evidence" value="ECO:0007669"/>
    <property type="project" value="TreeGrafter"/>
</dbReference>
<keyword evidence="3 5" id="KW-0378">Hydrolase</keyword>
<reference evidence="5 6" key="1">
    <citation type="journal article" date="2018" name="Appl. Microbiol. Biotechnol.">
        <title>Co-cultivation of the strictly anaerobic methanogen Methanosarcina barkeri with aerobic methanotrophs in an oxygen-limited membrane bioreactor.</title>
        <authorList>
            <person name="In 't Zandt M.H."/>
            <person name="van den Bosch T.J.M."/>
            <person name="Rijkers R."/>
            <person name="van Kessel M.A.H.J."/>
            <person name="Jetten M.S.M."/>
            <person name="Welte C.U."/>
        </authorList>
    </citation>
    <scope>NUCLEOTIDE SEQUENCE [LARGE SCALE GENOMIC DNA]</scope>
    <source>
        <strain evidence="5 6">DSM 17706</strain>
    </source>
</reference>
<dbReference type="RefSeq" id="WP_108915269.1">
    <property type="nucleotide sequence ID" value="NZ_BGJY01000001.1"/>
</dbReference>
<dbReference type="GO" id="GO:0006574">
    <property type="term" value="P:L-valine catabolic process"/>
    <property type="evidence" value="ECO:0007669"/>
    <property type="project" value="TreeGrafter"/>
</dbReference>
<dbReference type="SUPFAM" id="SSF52096">
    <property type="entry name" value="ClpP/crotonase"/>
    <property type="match status" value="1"/>
</dbReference>
<evidence type="ECO:0000313" key="5">
    <source>
        <dbReference type="EMBL" id="PWB95587.1"/>
    </source>
</evidence>
<dbReference type="EMBL" id="PUIV01000001">
    <property type="protein sequence ID" value="PWB95587.1"/>
    <property type="molecule type" value="Genomic_DNA"/>
</dbReference>
<dbReference type="PANTHER" id="PTHR43176:SF3">
    <property type="entry name" value="3-HYDROXYISOBUTYRYL-COA HYDROLASE, MITOCHONDRIAL"/>
    <property type="match status" value="1"/>
</dbReference>
<dbReference type="CDD" id="cd06558">
    <property type="entry name" value="crotonase-like"/>
    <property type="match status" value="1"/>
</dbReference>
<name>A0A2U1SVE8_METSR</name>
<sequence length="349" mass="37844">MNDILVARTRNVGSIALNRPKALNSLTLDMVREFRRALDSFGADREIVAVVATGEGQRGFCAGGDIRALYELRSDERNLYQTFWREEYELNARIAAFPKPYVAVMDGIVMGGGVGLSAHGNLRIVTERTRLAMPETGIGFIPDVGGSWLLTRNGGVGRFMALSGETVGPHDAIFAGLADVLVDSASLPELLALLREIGDAEEARPLLARFAKSSGLGALSRREALLRRVMAHSNVERIIAALEMEGSDFAREAAATISKRSPTALKATLQLLRRAAEAPSLETCLRQEFRTACNMLSTHDLFEGIRAAVIDKDRDPHWSPATLAEVDEASVKALLDGGAAPELAFRSWT</sequence>
<comment type="catalytic activity">
    <reaction evidence="1">
        <text>3-hydroxy-2-methylpropanoyl-CoA + H2O = 3-hydroxy-2-methylpropanoate + CoA + H(+)</text>
        <dbReference type="Rhea" id="RHEA:20888"/>
        <dbReference type="ChEBI" id="CHEBI:11805"/>
        <dbReference type="ChEBI" id="CHEBI:15377"/>
        <dbReference type="ChEBI" id="CHEBI:15378"/>
        <dbReference type="ChEBI" id="CHEBI:57287"/>
        <dbReference type="ChEBI" id="CHEBI:57340"/>
        <dbReference type="EC" id="3.1.2.4"/>
    </reaction>
</comment>
<evidence type="ECO:0000256" key="3">
    <source>
        <dbReference type="ARBA" id="ARBA00022801"/>
    </source>
</evidence>
<organism evidence="5 6">
    <name type="scientific">Methylosinus sporium</name>
    <dbReference type="NCBI Taxonomy" id="428"/>
    <lineage>
        <taxon>Bacteria</taxon>
        <taxon>Pseudomonadati</taxon>
        <taxon>Pseudomonadota</taxon>
        <taxon>Alphaproteobacteria</taxon>
        <taxon>Hyphomicrobiales</taxon>
        <taxon>Methylocystaceae</taxon>
        <taxon>Methylosinus</taxon>
    </lineage>
</organism>
<dbReference type="Proteomes" id="UP000245137">
    <property type="component" value="Unassembled WGS sequence"/>
</dbReference>
<dbReference type="OrthoDB" id="9790967at2"/>
<dbReference type="Pfam" id="PF16113">
    <property type="entry name" value="ECH_2"/>
    <property type="match status" value="1"/>
</dbReference>
<dbReference type="InterPro" id="IPR032259">
    <property type="entry name" value="HIBYL-CoA-H"/>
</dbReference>
<dbReference type="AlphaFoldDB" id="A0A2U1SVE8"/>
<feature type="domain" description="Enoyl-CoA hydratase/isomerase" evidence="4">
    <location>
        <begin position="13"/>
        <end position="334"/>
    </location>
</feature>
<evidence type="ECO:0000313" key="6">
    <source>
        <dbReference type="Proteomes" id="UP000245137"/>
    </source>
</evidence>
<dbReference type="InterPro" id="IPR045004">
    <property type="entry name" value="ECH_dom"/>
</dbReference>
<evidence type="ECO:0000259" key="4">
    <source>
        <dbReference type="Pfam" id="PF16113"/>
    </source>
</evidence>